<dbReference type="Gene3D" id="3.30.2310.20">
    <property type="entry name" value="RelE-like"/>
    <property type="match status" value="1"/>
</dbReference>
<reference evidence="2" key="2">
    <citation type="submission" date="2021-03" db="EMBL/GenBank/DDBJ databases">
        <authorList>
            <person name="Jaffe A."/>
        </authorList>
    </citation>
    <scope>NUCLEOTIDE SEQUENCE</scope>
    <source>
        <strain evidence="2">RIFCSPLOWO2_01_FULL_58_19</strain>
    </source>
</reference>
<gene>
    <name evidence="1" type="ORF">HA252_00695</name>
    <name evidence="2" type="ORF">J4203_08025</name>
</gene>
<comment type="caution">
    <text evidence="1">The sequence shown here is derived from an EMBL/GenBank/DDBJ whole genome shotgun (WGS) entry which is preliminary data.</text>
</comment>
<evidence type="ECO:0008006" key="4">
    <source>
        <dbReference type="Google" id="ProtNLM"/>
    </source>
</evidence>
<dbReference type="Proteomes" id="UP000678237">
    <property type="component" value="Unassembled WGS sequence"/>
</dbReference>
<evidence type="ECO:0000313" key="2">
    <source>
        <dbReference type="EMBL" id="MBS3063779.1"/>
    </source>
</evidence>
<protein>
    <recommendedName>
        <fullName evidence="4">Type II toxin-antitoxin system RelE/ParE family toxin</fullName>
    </recommendedName>
</protein>
<sequence>MYAAAFDENWPVHFNRLDNELKERVAKKIAKILEQPFKRHLKRGANYFVDEVGQHRIAYRVFETPKQARFYFVGTHKEYERWYRQFF</sequence>
<evidence type="ECO:0000313" key="3">
    <source>
        <dbReference type="Proteomes" id="UP000564964"/>
    </source>
</evidence>
<dbReference type="EMBL" id="DUGH01000015">
    <property type="protein sequence ID" value="HIH15907.1"/>
    <property type="molecule type" value="Genomic_DNA"/>
</dbReference>
<name>A0A7J4JIZ5_9ARCH</name>
<accession>A0A7J4JIZ5</accession>
<reference evidence="2" key="3">
    <citation type="submission" date="2021-05" db="EMBL/GenBank/DDBJ databases">
        <title>Protein family content uncovers lineage relationships and bacterial pathway maintenance mechanisms in DPANN archaea.</title>
        <authorList>
            <person name="Castelle C.J."/>
            <person name="Meheust R."/>
            <person name="Jaffe A.L."/>
            <person name="Seitz K."/>
            <person name="Gong X."/>
            <person name="Baker B.J."/>
            <person name="Banfield J.F."/>
        </authorList>
    </citation>
    <scope>NUCLEOTIDE SEQUENCE</scope>
    <source>
        <strain evidence="2">RIFCSPLOWO2_01_FULL_58_19</strain>
    </source>
</reference>
<dbReference type="InterPro" id="IPR035093">
    <property type="entry name" value="RelE/ParE_toxin_dom_sf"/>
</dbReference>
<dbReference type="EMBL" id="JAGVWE010000007">
    <property type="protein sequence ID" value="MBS3063779.1"/>
    <property type="molecule type" value="Genomic_DNA"/>
</dbReference>
<evidence type="ECO:0000313" key="1">
    <source>
        <dbReference type="EMBL" id="HIH15907.1"/>
    </source>
</evidence>
<dbReference type="SUPFAM" id="SSF143011">
    <property type="entry name" value="RelE-like"/>
    <property type="match status" value="1"/>
</dbReference>
<dbReference type="Proteomes" id="UP000564964">
    <property type="component" value="Unassembled WGS sequence"/>
</dbReference>
<organism evidence="1 3">
    <name type="scientific">Candidatus Iainarchaeum sp</name>
    <dbReference type="NCBI Taxonomy" id="3101447"/>
    <lineage>
        <taxon>Archaea</taxon>
        <taxon>Candidatus Iainarchaeota</taxon>
        <taxon>Candidatus Iainarchaeia</taxon>
        <taxon>Candidatus Iainarchaeales</taxon>
        <taxon>Candidatus Iainarchaeaceae</taxon>
        <taxon>Candidatus Iainarchaeum</taxon>
    </lineage>
</organism>
<proteinExistence type="predicted"/>
<dbReference type="AlphaFoldDB" id="A0A7J4JIZ5"/>
<reference evidence="3" key="1">
    <citation type="journal article" date="2020" name="bioRxiv">
        <title>A rank-normalized archaeal taxonomy based on genome phylogeny resolves widespread incomplete and uneven classifications.</title>
        <authorList>
            <person name="Rinke C."/>
            <person name="Chuvochina M."/>
            <person name="Mussig A.J."/>
            <person name="Chaumeil P.-A."/>
            <person name="Waite D.W."/>
            <person name="Whitman W.B."/>
            <person name="Parks D.H."/>
            <person name="Hugenholtz P."/>
        </authorList>
    </citation>
    <scope>NUCLEOTIDE SEQUENCE [LARGE SCALE GENOMIC DNA]</scope>
</reference>